<keyword evidence="6 9" id="KW-0812">Transmembrane</keyword>
<comment type="caution">
    <text evidence="9">Lacks conserved residue(s) required for the propagation of feature annotation.</text>
</comment>
<evidence type="ECO:0000256" key="7">
    <source>
        <dbReference type="ARBA" id="ARBA00022989"/>
    </source>
</evidence>
<accession>A0A814Z2V6</accession>
<evidence type="ECO:0000313" key="11">
    <source>
        <dbReference type="EMBL" id="CAF3964620.1"/>
    </source>
</evidence>
<evidence type="ECO:0000256" key="5">
    <source>
        <dbReference type="ARBA" id="ARBA00022475"/>
    </source>
</evidence>
<evidence type="ECO:0000256" key="8">
    <source>
        <dbReference type="ARBA" id="ARBA00023136"/>
    </source>
</evidence>
<feature type="transmembrane region" description="Helical" evidence="9">
    <location>
        <begin position="114"/>
        <end position="136"/>
    </location>
</feature>
<evidence type="ECO:0000256" key="3">
    <source>
        <dbReference type="ARBA" id="ARBA00006366"/>
    </source>
</evidence>
<feature type="transmembrane region" description="Helical" evidence="9">
    <location>
        <begin position="51"/>
        <end position="69"/>
    </location>
</feature>
<feature type="transmembrane region" description="Helical" evidence="9">
    <location>
        <begin position="12"/>
        <end position="31"/>
    </location>
</feature>
<dbReference type="EMBL" id="CAJNOE010000483">
    <property type="protein sequence ID" value="CAF1238334.1"/>
    <property type="molecule type" value="Genomic_DNA"/>
</dbReference>
<dbReference type="GO" id="GO:0005886">
    <property type="term" value="C:plasma membrane"/>
    <property type="evidence" value="ECO:0007669"/>
    <property type="project" value="UniProtKB-SubCell"/>
</dbReference>
<evidence type="ECO:0000313" key="10">
    <source>
        <dbReference type="EMBL" id="CAF1238334.1"/>
    </source>
</evidence>
<keyword evidence="5 9" id="KW-1003">Cell membrane</keyword>
<keyword evidence="8 9" id="KW-0472">Membrane</keyword>
<feature type="transmembrane region" description="Helical" evidence="9">
    <location>
        <begin position="304"/>
        <end position="331"/>
    </location>
</feature>
<dbReference type="InterPro" id="IPR036259">
    <property type="entry name" value="MFS_trans_sf"/>
</dbReference>
<proteinExistence type="inferred from homology"/>
<dbReference type="InterPro" id="IPR009357">
    <property type="entry name" value="Riboflavin_transptr"/>
</dbReference>
<organism evidence="10 12">
    <name type="scientific">Adineta steineri</name>
    <dbReference type="NCBI Taxonomy" id="433720"/>
    <lineage>
        <taxon>Eukaryota</taxon>
        <taxon>Metazoa</taxon>
        <taxon>Spiralia</taxon>
        <taxon>Gnathifera</taxon>
        <taxon>Rotifera</taxon>
        <taxon>Eurotatoria</taxon>
        <taxon>Bdelloidea</taxon>
        <taxon>Adinetida</taxon>
        <taxon>Adinetidae</taxon>
        <taxon>Adineta</taxon>
    </lineage>
</organism>
<feature type="transmembrane region" description="Helical" evidence="9">
    <location>
        <begin position="81"/>
        <end position="102"/>
    </location>
</feature>
<dbReference type="Proteomes" id="UP000663868">
    <property type="component" value="Unassembled WGS sequence"/>
</dbReference>
<comment type="catalytic activity">
    <reaction evidence="1 9">
        <text>riboflavin(in) = riboflavin(out)</text>
        <dbReference type="Rhea" id="RHEA:35015"/>
        <dbReference type="ChEBI" id="CHEBI:57986"/>
    </reaction>
</comment>
<dbReference type="PANTHER" id="PTHR12929">
    <property type="entry name" value="SOLUTE CARRIER FAMILY 52"/>
    <property type="match status" value="1"/>
</dbReference>
<comment type="function">
    <text evidence="9">Plasma membrane transporter mediating the uptake by cells of the water soluble vitamin B2/riboflavin that plays a key role in biochemical oxidation-reduction reactions of the carbohydrate, lipid, and amino acid metabolism.</text>
</comment>
<reference evidence="10" key="1">
    <citation type="submission" date="2021-02" db="EMBL/GenBank/DDBJ databases">
        <authorList>
            <person name="Nowell W R."/>
        </authorList>
    </citation>
    <scope>NUCLEOTIDE SEQUENCE</scope>
</reference>
<dbReference type="AlphaFoldDB" id="A0A814Z2V6"/>
<dbReference type="GO" id="GO:0032217">
    <property type="term" value="F:riboflavin transmembrane transporter activity"/>
    <property type="evidence" value="ECO:0007669"/>
    <property type="project" value="UniProtKB-UniRule"/>
</dbReference>
<evidence type="ECO:0000313" key="12">
    <source>
        <dbReference type="Proteomes" id="UP000663860"/>
    </source>
</evidence>
<feature type="transmembrane region" description="Helical" evidence="9">
    <location>
        <begin position="200"/>
        <end position="220"/>
    </location>
</feature>
<dbReference type="Proteomes" id="UP000663860">
    <property type="component" value="Unassembled WGS sequence"/>
</dbReference>
<evidence type="ECO:0000256" key="2">
    <source>
        <dbReference type="ARBA" id="ARBA00004651"/>
    </source>
</evidence>
<keyword evidence="7 9" id="KW-1133">Transmembrane helix</keyword>
<comment type="similarity">
    <text evidence="3 9">Belongs to the riboflavin transporter family.</text>
</comment>
<dbReference type="PANTHER" id="PTHR12929:SF10">
    <property type="entry name" value="RIBOFLAVIN TRANSPORTER"/>
    <property type="match status" value="1"/>
</dbReference>
<comment type="caution">
    <text evidence="10">The sequence shown here is derived from an EMBL/GenBank/DDBJ whole genome shotgun (WGS) entry which is preliminary data.</text>
</comment>
<name>A0A814Z2V6_9BILA</name>
<dbReference type="EMBL" id="CAJOBB010002389">
    <property type="protein sequence ID" value="CAF3964620.1"/>
    <property type="molecule type" value="Genomic_DNA"/>
</dbReference>
<feature type="transmembrane region" description="Helical" evidence="9">
    <location>
        <begin position="343"/>
        <end position="365"/>
    </location>
</feature>
<evidence type="ECO:0000256" key="4">
    <source>
        <dbReference type="ARBA" id="ARBA00022448"/>
    </source>
</evidence>
<keyword evidence="4 9" id="KW-0813">Transport</keyword>
<protein>
    <recommendedName>
        <fullName evidence="9">Riboflavin transporter</fullName>
    </recommendedName>
</protein>
<feature type="transmembrane region" description="Helical" evidence="9">
    <location>
        <begin position="265"/>
        <end position="284"/>
    </location>
</feature>
<evidence type="ECO:0000256" key="9">
    <source>
        <dbReference type="RuleBase" id="RU368035"/>
    </source>
</evidence>
<comment type="subcellular location">
    <subcellularLocation>
        <location evidence="2 9">Cell membrane</location>
        <topology evidence="2 9">Multi-pass membrane protein</topology>
    </subcellularLocation>
</comment>
<evidence type="ECO:0000256" key="1">
    <source>
        <dbReference type="ARBA" id="ARBA00000215"/>
    </source>
</evidence>
<sequence length="384" mass="44050">MLLKNTDNSTIIVFLLILIFSLCQNILFYGIPIELPALINQLPEEWSLPAIFNLVSQGAAISLIIIFLLRHLTKSKSYETITIIIILLISIITFIILGLIWHKTIIINNKSHSIYFLFFSFIIYVCEYSGSLLFLPYLDRYKTIMMRAYFLGDGISSGTLAILGFVQDSEKTQYIPILTFANQTIFIEQTSSLGFSVETYFFILSFILFCSLISFLILSITKIGQDKSNENDESIKLIHNNNNEIEEEQESQINNKSFNISNNEFYLLAMFWSCFITFGFLPGLQTYALASYSHDIYQKQLFLLKYHICGSISALIYVAANGLNHIVYILLNIHFHEVSGEKGLFWSCFMVQCGTVLGAILNYMLTVHFQLFKERFPCHNYVCS</sequence>
<dbReference type="SUPFAM" id="SSF103473">
    <property type="entry name" value="MFS general substrate transporter"/>
    <property type="match status" value="1"/>
</dbReference>
<gene>
    <name evidence="10" type="ORF">IZO911_LOCUS30649</name>
    <name evidence="11" type="ORF">KXQ929_LOCUS26403</name>
</gene>
<evidence type="ECO:0000256" key="6">
    <source>
        <dbReference type="ARBA" id="ARBA00022692"/>
    </source>
</evidence>
<dbReference type="Pfam" id="PF06237">
    <property type="entry name" value="SLC52_ribofla_tr"/>
    <property type="match status" value="1"/>
</dbReference>